<dbReference type="GO" id="GO:0140445">
    <property type="term" value="C:chromosome, telomeric repeat region"/>
    <property type="evidence" value="ECO:0007669"/>
    <property type="project" value="TreeGrafter"/>
</dbReference>
<dbReference type="PANTHER" id="PTHR22928">
    <property type="entry name" value="TELOMERE-ASSOCIATED PROTEIN RIF1"/>
    <property type="match status" value="1"/>
</dbReference>
<keyword evidence="5" id="KW-0539">Nucleus</keyword>
<evidence type="ECO:0000256" key="2">
    <source>
        <dbReference type="ARBA" id="ARBA00004574"/>
    </source>
</evidence>
<feature type="region of interest" description="Disordered" evidence="7">
    <location>
        <begin position="1142"/>
        <end position="1587"/>
    </location>
</feature>
<evidence type="ECO:0000256" key="4">
    <source>
        <dbReference type="ARBA" id="ARBA00022895"/>
    </source>
</evidence>
<feature type="compositionally biased region" description="Polar residues" evidence="7">
    <location>
        <begin position="1142"/>
        <end position="1151"/>
    </location>
</feature>
<feature type="compositionally biased region" description="Polar residues" evidence="7">
    <location>
        <begin position="1260"/>
        <end position="1285"/>
    </location>
</feature>
<dbReference type="InterPro" id="IPR022031">
    <property type="entry name" value="Rif1_N"/>
</dbReference>
<protein>
    <recommendedName>
        <fullName evidence="8">Telomere-associated protein Rif1 N-terminal domain-containing protein</fullName>
    </recommendedName>
</protein>
<feature type="compositionally biased region" description="Polar residues" evidence="7">
    <location>
        <begin position="1503"/>
        <end position="1514"/>
    </location>
</feature>
<dbReference type="Pfam" id="PF12231">
    <property type="entry name" value="Rif1_N"/>
    <property type="match status" value="1"/>
</dbReference>
<keyword evidence="4" id="KW-0779">Telomere</keyword>
<feature type="compositionally biased region" description="Polar residues" evidence="7">
    <location>
        <begin position="1299"/>
        <end position="1310"/>
    </location>
</feature>
<gene>
    <name evidence="9" type="ORF">PGRI_038240</name>
</gene>
<dbReference type="GeneID" id="63706837"/>
<name>A0A135LDN1_PENPA</name>
<reference evidence="9 10" key="1">
    <citation type="journal article" date="2016" name="BMC Genomics">
        <title>Genome sequencing and secondary metabolism of the postharvest pathogen Penicillium griseofulvum.</title>
        <authorList>
            <person name="Banani H."/>
            <person name="Marcet-Houben M."/>
            <person name="Ballester A.R."/>
            <person name="Abbruscato P."/>
            <person name="Gonzalez-Candelas L."/>
            <person name="Gabaldon T."/>
            <person name="Spadaro D."/>
        </authorList>
    </citation>
    <scope>NUCLEOTIDE SEQUENCE [LARGE SCALE GENOMIC DNA]</scope>
    <source>
        <strain evidence="9 10">PG3</strain>
    </source>
</reference>
<evidence type="ECO:0000256" key="1">
    <source>
        <dbReference type="ARBA" id="ARBA00004123"/>
    </source>
</evidence>
<feature type="compositionally biased region" description="Low complexity" evidence="7">
    <location>
        <begin position="1171"/>
        <end position="1184"/>
    </location>
</feature>
<keyword evidence="3" id="KW-0158">Chromosome</keyword>
<dbReference type="OrthoDB" id="5399929at2759"/>
<proteinExistence type="predicted"/>
<dbReference type="OMA" id="FMTPPHL"/>
<feature type="compositionally biased region" description="Basic residues" evidence="7">
    <location>
        <begin position="1237"/>
        <end position="1255"/>
    </location>
</feature>
<evidence type="ECO:0000313" key="9">
    <source>
        <dbReference type="EMBL" id="KXG47078.1"/>
    </source>
</evidence>
<comment type="subcellular location">
    <subcellularLocation>
        <location evidence="2">Chromosome</location>
        <location evidence="2">Telomere</location>
    </subcellularLocation>
    <subcellularLocation>
        <location evidence="1">Nucleus</location>
    </subcellularLocation>
</comment>
<comment type="caution">
    <text evidence="9">The sequence shown here is derived from an EMBL/GenBank/DDBJ whole genome shotgun (WGS) entry which is preliminary data.</text>
</comment>
<dbReference type="Proteomes" id="UP000070168">
    <property type="component" value="Unassembled WGS sequence"/>
</dbReference>
<feature type="domain" description="Telomere-associated protein Rif1 N-terminal" evidence="8">
    <location>
        <begin position="127"/>
        <end position="500"/>
    </location>
</feature>
<keyword evidence="6" id="KW-0131">Cell cycle</keyword>
<dbReference type="GO" id="GO:0000723">
    <property type="term" value="P:telomere maintenance"/>
    <property type="evidence" value="ECO:0007669"/>
    <property type="project" value="TreeGrafter"/>
</dbReference>
<dbReference type="EMBL" id="LHQR01000067">
    <property type="protein sequence ID" value="KXG47078.1"/>
    <property type="molecule type" value="Genomic_DNA"/>
</dbReference>
<evidence type="ECO:0000256" key="5">
    <source>
        <dbReference type="ARBA" id="ARBA00023242"/>
    </source>
</evidence>
<dbReference type="GO" id="GO:0005634">
    <property type="term" value="C:nucleus"/>
    <property type="evidence" value="ECO:0007669"/>
    <property type="project" value="UniProtKB-SubCell"/>
</dbReference>
<evidence type="ECO:0000256" key="3">
    <source>
        <dbReference type="ARBA" id="ARBA00022454"/>
    </source>
</evidence>
<feature type="region of interest" description="Disordered" evidence="7">
    <location>
        <begin position="1053"/>
        <end position="1073"/>
    </location>
</feature>
<organism evidence="9 10">
    <name type="scientific">Penicillium patulum</name>
    <name type="common">Penicillium griseofulvum</name>
    <dbReference type="NCBI Taxonomy" id="5078"/>
    <lineage>
        <taxon>Eukaryota</taxon>
        <taxon>Fungi</taxon>
        <taxon>Dikarya</taxon>
        <taxon>Ascomycota</taxon>
        <taxon>Pezizomycotina</taxon>
        <taxon>Eurotiomycetes</taxon>
        <taxon>Eurotiomycetidae</taxon>
        <taxon>Eurotiales</taxon>
        <taxon>Aspergillaceae</taxon>
        <taxon>Penicillium</taxon>
    </lineage>
</organism>
<dbReference type="STRING" id="5078.A0A135LDN1"/>
<evidence type="ECO:0000313" key="10">
    <source>
        <dbReference type="Proteomes" id="UP000070168"/>
    </source>
</evidence>
<dbReference type="RefSeq" id="XP_040645614.1">
    <property type="nucleotide sequence ID" value="XM_040791537.1"/>
</dbReference>
<evidence type="ECO:0000256" key="6">
    <source>
        <dbReference type="ARBA" id="ARBA00023306"/>
    </source>
</evidence>
<evidence type="ECO:0000259" key="8">
    <source>
        <dbReference type="Pfam" id="PF12231"/>
    </source>
</evidence>
<feature type="compositionally biased region" description="Basic and acidic residues" evidence="7">
    <location>
        <begin position="1572"/>
        <end position="1587"/>
    </location>
</feature>
<sequence>MVEMLSARPPTPPRTVSRIVENTDSPIAVQTPKESTFSTLGSVGTGPSSRSSKKVNFSPWPKYIKPPTFASAMKSAPNFKIPPSTDSKPTKSILKATQSPIPVWSPNVDTFTAESLAMLLESVIQQLAGESMSSRLDAYMQFFGALRTYDGLPAGQKIAEKLNLITEFIQRDVNRDLTNSGPLDTNLANQALKLSAAFVWHPEISTQLSEEFKIFLVDHSITCLHEAKAPKSVLTHYMSILSTQNFGPKIMTGARVARLLTVLQEITKNISGNAIVSHRLNIYQRLLGQAKSTFISQANLWIEHLIFGLLHHLKDTRSKAIALGFQVAAEAGPNPILSKNIRDLFDRPLEHDRKLVTEVRERMARMMPTVESGEHVPQIWSIIILLLRSKRWNLEQWDHFKEWVLVLQKCFNCSEPLIKAQAIVGWNRFVFAVNPTESTSRSLIKMLSKPVLTQFDRKKTDKSGAPPTQLALTSYYNLLYYTFRPSASYQYLDIIWEDYVAIPSSGIFSSVPVLSDCLSRVLTSLLWSTQAKIWTENRIYDTTKMEAEELPAADSRWVRSRITSILKVFEHVFKASVWIDDAVGQSHVALAWNSLSSSLSLASSKEITPSGESMQAVASVWGLLHRLWTTGPPSLNAQTTDVFFERFRFLSTTMIVSIGGIPFTEKLLLRNADEADSTPTHLHPNTAQESAILHLLRIISSTTGTIAPSQSYARLVLGSIEAACNGRFSRGSRLELLQQCAELSTMTTSAIPRAAQLSEVVWNATAQAAANALQSFPMESARGRDGSVSRDYENVIKILSFGLSFPSAFQGWSHLLEAFVRVVRTEKGNQAVATMIVEPMAERLMHLSARDTYLPSTSLLGHSLSIPFMQGTGLGIDRSGIQAAGHAIFPHKLLESISQTLHGAYHNFSASKSHGVADFIEALTSFLGTGVPQFQCQLLQSLQSSLSIWLKDESYKIHVDRGVDSRILTACRALSSATINILQTSVSHDLPSLKNFEPILCAGLESSHISTAKRYVELWGSTFGSQSLVTPTTILQAVQTAGSRVQTATLPLQNGNQDTEMLPPPPPQDSIDRSLHELSQNTQLSSPVIRTEDSSLVLKPTLHFREPQLPSNFQQPTDAQIVDGISVSTKRKSRREMFSMIESLQSSSPASTPRKLGYDTPPNLRKLDGGALTELPLTPTLAPTENEEGFIGSSPTPGTRDPTPAMNSDALRSSQVPVDLGVDPPSSPPEMQSRSPSPRKNRTKRARRRAAKARKALAGTSGTHSTVNSPATSRLATESIDTSMSDAHDHDNEGADATPQANEINPSRQLRSALCKDSEITEPSPEPLVESDKTPVQPPPRSKPSSSSKKKRKQAQSQPADDQPQEATDMPPDIPDTLIDSSEETDTQIASQLGQDLELAVDMDDRNHPERVNIPNEPSARKRKRGLEEPSPSTKTDRRRSTRLSTVKDVVGVESLQPDNSPSHPVIPRAASTSKSLSPTATRRSTRSSQRKDDDDALADSVPLTQDSVVQGPTQDADIPRPSKRSRKSVRLDQSVLDSTPKSAPRDTRSRKTRSQQHAFEASQPEVSSNPSEEHGDTDRLPPQIDHKIVPEDLITENQAEQSIPLVSTEEATATQVSEIKQSTEPPVKPDTEIDIDMDAVQQPDGMAEQTTSAITMGIQTQQSPPAKSDISEQGIVQSLNILLDEMKATTLTSSAFREVDDLLFKLRCEAQNASTRHNTSA</sequence>
<keyword evidence="10" id="KW-1185">Reference proteome</keyword>
<evidence type="ECO:0000256" key="7">
    <source>
        <dbReference type="SAM" id="MobiDB-lite"/>
    </source>
</evidence>
<dbReference type="PANTHER" id="PTHR22928:SF3">
    <property type="entry name" value="TELOMERE-ASSOCIATED PROTEIN RIF1"/>
    <property type="match status" value="1"/>
</dbReference>
<accession>A0A135LDN1</accession>